<protein>
    <submittedName>
        <fullName evidence="1">Unannotated protein</fullName>
    </submittedName>
</protein>
<dbReference type="EMBL" id="CAEZWR010000219">
    <property type="protein sequence ID" value="CAB4676807.1"/>
    <property type="molecule type" value="Genomic_DNA"/>
</dbReference>
<proteinExistence type="predicted"/>
<organism evidence="1">
    <name type="scientific">freshwater metagenome</name>
    <dbReference type="NCBI Taxonomy" id="449393"/>
    <lineage>
        <taxon>unclassified sequences</taxon>
        <taxon>metagenomes</taxon>
        <taxon>ecological metagenomes</taxon>
    </lineage>
</organism>
<evidence type="ECO:0000313" key="1">
    <source>
        <dbReference type="EMBL" id="CAB4676807.1"/>
    </source>
</evidence>
<dbReference type="AlphaFoldDB" id="A0A6J6MS23"/>
<gene>
    <name evidence="1" type="ORF">UFOPK2282_01413</name>
</gene>
<reference evidence="1" key="1">
    <citation type="submission" date="2020-05" db="EMBL/GenBank/DDBJ databases">
        <authorList>
            <person name="Chiriac C."/>
            <person name="Salcher M."/>
            <person name="Ghai R."/>
            <person name="Kavagutti S V."/>
        </authorList>
    </citation>
    <scope>NUCLEOTIDE SEQUENCE</scope>
</reference>
<name>A0A6J6MS23_9ZZZZ</name>
<sequence length="75" mass="8561">MQIFFISSQVIDFVENATIHNLAVWSFDESECVDTTVGCQRTDQTNVWTFRGFNWAHAAVVRWVNVADFEACALT</sequence>
<accession>A0A6J6MS23</accession>